<dbReference type="EMBL" id="BBNU01000020">
    <property type="protein sequence ID" value="GAL81971.1"/>
    <property type="molecule type" value="Genomic_DNA"/>
</dbReference>
<dbReference type="Proteomes" id="UP000029643">
    <property type="component" value="Unassembled WGS sequence"/>
</dbReference>
<name>A0A090WYE4_9FLAO</name>
<gene>
    <name evidence="1" type="ORF">JCM19274_151</name>
</gene>
<dbReference type="AlphaFoldDB" id="A0A090WYE4"/>
<protein>
    <submittedName>
        <fullName evidence="1">Uncharacterized protein</fullName>
    </submittedName>
</protein>
<comment type="caution">
    <text evidence="1">The sequence shown here is derived from an EMBL/GenBank/DDBJ whole genome shotgun (WGS) entry which is preliminary data.</text>
</comment>
<organism evidence="1 2">
    <name type="scientific">Algibacter lectus</name>
    <dbReference type="NCBI Taxonomy" id="221126"/>
    <lineage>
        <taxon>Bacteria</taxon>
        <taxon>Pseudomonadati</taxon>
        <taxon>Bacteroidota</taxon>
        <taxon>Flavobacteriia</taxon>
        <taxon>Flavobacteriales</taxon>
        <taxon>Flavobacteriaceae</taxon>
        <taxon>Algibacter</taxon>
    </lineage>
</organism>
<accession>A0A090WYE4</accession>
<reference evidence="1 2" key="1">
    <citation type="journal article" date="2014" name="Genome Announc.">
        <title>Draft Genome Sequences of Marine Flavobacterium Algibacter lectus Strains SS8 and NR4.</title>
        <authorList>
            <person name="Takatani N."/>
            <person name="Nakanishi M."/>
            <person name="Meirelles P."/>
            <person name="Mino S."/>
            <person name="Suda W."/>
            <person name="Oshima K."/>
            <person name="Hattori M."/>
            <person name="Ohkuma M."/>
            <person name="Hosokawa M."/>
            <person name="Miyashita K."/>
            <person name="Thompson F.L."/>
            <person name="Niwa A."/>
            <person name="Sawabe T."/>
            <person name="Sawabe T."/>
        </authorList>
    </citation>
    <scope>NUCLEOTIDE SEQUENCE [LARGE SCALE GENOMIC DNA]</scope>
    <source>
        <strain evidence="2">JCM19274</strain>
    </source>
</reference>
<evidence type="ECO:0000313" key="1">
    <source>
        <dbReference type="EMBL" id="GAL81971.1"/>
    </source>
</evidence>
<proteinExistence type="predicted"/>
<evidence type="ECO:0000313" key="2">
    <source>
        <dbReference type="Proteomes" id="UP000029643"/>
    </source>
</evidence>
<sequence length="59" mass="6732">MFLKSTLNNPSESAPNQIKSYSGSLYTYLTRDRLLSLKKGLLFKDSIFLTSLFFPIVIL</sequence>